<accession>A0A8H2JJL5</accession>
<dbReference type="Proteomes" id="UP000307702">
    <property type="component" value="Unassembled WGS sequence"/>
</dbReference>
<keyword evidence="3" id="KW-1185">Reference proteome</keyword>
<feature type="signal peptide" evidence="1">
    <location>
        <begin position="1"/>
        <end position="29"/>
    </location>
</feature>
<sequence>MTNSLLQCKFLMIILLSVALFSASSLSYAHTYGNGNTQFHTGKVEAKQHTKIQVRPIARTPNKLLPQTLYVQTNGHTFKRKFSFQNNVIKQVYYDAAQPVHKLYATLISKSYASKRTSSYWP</sequence>
<proteinExistence type="predicted"/>
<feature type="chain" id="PRO_5034172454" evidence="1">
    <location>
        <begin position="30"/>
        <end position="122"/>
    </location>
</feature>
<comment type="caution">
    <text evidence="2">The sequence shown here is derived from an EMBL/GenBank/DDBJ whole genome shotgun (WGS) entry which is preliminary data.</text>
</comment>
<keyword evidence="1" id="KW-0732">Signal</keyword>
<reference evidence="2 3" key="1">
    <citation type="submission" date="2019-05" db="EMBL/GenBank/DDBJ databases">
        <title>Colwellia ponticola sp. nov., isolated from seawater.</title>
        <authorList>
            <person name="Yoon J.-H."/>
        </authorList>
    </citation>
    <scope>NUCLEOTIDE SEQUENCE [LARGE SCALE GENOMIC DNA]</scope>
    <source>
        <strain evidence="2 3">OISW-25</strain>
    </source>
</reference>
<evidence type="ECO:0000256" key="1">
    <source>
        <dbReference type="SAM" id="SignalP"/>
    </source>
</evidence>
<name>A0A8H2JJL5_9GAMM</name>
<evidence type="ECO:0000313" key="2">
    <source>
        <dbReference type="EMBL" id="TMM43119.1"/>
    </source>
</evidence>
<dbReference type="EMBL" id="SZVP01000015">
    <property type="protein sequence ID" value="TMM43119.1"/>
    <property type="molecule type" value="Genomic_DNA"/>
</dbReference>
<protein>
    <submittedName>
        <fullName evidence="2">Uncharacterized protein</fullName>
    </submittedName>
</protein>
<dbReference type="AlphaFoldDB" id="A0A8H2JJL5"/>
<dbReference type="RefSeq" id="WP_138624054.1">
    <property type="nucleotide sequence ID" value="NZ_SZVP01000015.1"/>
</dbReference>
<organism evidence="2 3">
    <name type="scientific">Colwellia ponticola</name>
    <dbReference type="NCBI Taxonomy" id="2304625"/>
    <lineage>
        <taxon>Bacteria</taxon>
        <taxon>Pseudomonadati</taxon>
        <taxon>Pseudomonadota</taxon>
        <taxon>Gammaproteobacteria</taxon>
        <taxon>Alteromonadales</taxon>
        <taxon>Colwelliaceae</taxon>
        <taxon>Colwellia</taxon>
    </lineage>
</organism>
<gene>
    <name evidence="2" type="ORF">FCS21_13390</name>
</gene>
<evidence type="ECO:0000313" key="3">
    <source>
        <dbReference type="Proteomes" id="UP000307702"/>
    </source>
</evidence>